<sequence length="34" mass="4187">MVEALYMMNRVRTYCDIPHKLNNVCFYEMFMPLL</sequence>
<accession>A0A2P2NUY4</accession>
<dbReference type="AlphaFoldDB" id="A0A2P2NUY4"/>
<protein>
    <submittedName>
        <fullName evidence="1">Uncharacterized protein</fullName>
    </submittedName>
</protein>
<organism evidence="1">
    <name type="scientific">Rhizophora mucronata</name>
    <name type="common">Asiatic mangrove</name>
    <dbReference type="NCBI Taxonomy" id="61149"/>
    <lineage>
        <taxon>Eukaryota</taxon>
        <taxon>Viridiplantae</taxon>
        <taxon>Streptophyta</taxon>
        <taxon>Embryophyta</taxon>
        <taxon>Tracheophyta</taxon>
        <taxon>Spermatophyta</taxon>
        <taxon>Magnoliopsida</taxon>
        <taxon>eudicotyledons</taxon>
        <taxon>Gunneridae</taxon>
        <taxon>Pentapetalae</taxon>
        <taxon>rosids</taxon>
        <taxon>fabids</taxon>
        <taxon>Malpighiales</taxon>
        <taxon>Rhizophoraceae</taxon>
        <taxon>Rhizophora</taxon>
    </lineage>
</organism>
<evidence type="ECO:0000313" key="1">
    <source>
        <dbReference type="EMBL" id="MBX46295.1"/>
    </source>
</evidence>
<dbReference type="EMBL" id="GGEC01065811">
    <property type="protein sequence ID" value="MBX46295.1"/>
    <property type="molecule type" value="Transcribed_RNA"/>
</dbReference>
<proteinExistence type="predicted"/>
<reference evidence="1" key="1">
    <citation type="submission" date="2018-02" db="EMBL/GenBank/DDBJ databases">
        <title>Rhizophora mucronata_Transcriptome.</title>
        <authorList>
            <person name="Meera S.P."/>
            <person name="Sreeshan A."/>
            <person name="Augustine A."/>
        </authorList>
    </citation>
    <scope>NUCLEOTIDE SEQUENCE</scope>
    <source>
        <tissue evidence="1">Leaf</tissue>
    </source>
</reference>
<name>A0A2P2NUY4_RHIMU</name>